<dbReference type="EMBL" id="JACNJD010000121">
    <property type="protein sequence ID" value="MBC8176269.1"/>
    <property type="molecule type" value="Genomic_DNA"/>
</dbReference>
<protein>
    <submittedName>
        <fullName evidence="1">SEC-C domain-containing protein</fullName>
    </submittedName>
</protein>
<gene>
    <name evidence="1" type="ORF">H8E19_02605</name>
</gene>
<reference evidence="1 2" key="1">
    <citation type="submission" date="2020-08" db="EMBL/GenBank/DDBJ databases">
        <title>Bridging the membrane lipid divide: bacteria of the FCB group superphylum have the potential to synthesize archaeal ether lipids.</title>
        <authorList>
            <person name="Villanueva L."/>
            <person name="Von Meijenfeldt F.A.B."/>
            <person name="Westbye A.B."/>
            <person name="Yadav S."/>
            <person name="Hopmans E.C."/>
            <person name="Dutilh B.E."/>
            <person name="Sinninghe Damste J.S."/>
        </authorList>
    </citation>
    <scope>NUCLEOTIDE SEQUENCE [LARGE SCALE GENOMIC DNA]</scope>
    <source>
        <strain evidence="1">NIOZ-UU27</strain>
    </source>
</reference>
<dbReference type="Proteomes" id="UP000650524">
    <property type="component" value="Unassembled WGS sequence"/>
</dbReference>
<dbReference type="InterPro" id="IPR004027">
    <property type="entry name" value="SEC_C_motif"/>
</dbReference>
<accession>A0A8J6MWX1</accession>
<proteinExistence type="predicted"/>
<sequence length="259" mass="28619">MKKTGRNDPCPCGSGKKFKHCHLGKEDELTLEGMGEFSPEMSAGITALPNVWYGRSKEMTDELDIKQLTGIGAGVKFIDLNEYKGLAVFDERGGGKEKAGTGGVFVNVLKTKTTDPDNLYIAISPEIGDSALVHQLAHLLDYLGGSKLMPGLAKPLSFDMGIPVEHIDHPHEFGYWLDYLQNKFGVQLDADDTIISYLYKNEMLIKGTHIEKQDKAILKSSSDRMMRFLSEKSTEIDAFIRELPGYIGSRVGKEGGEKK</sequence>
<evidence type="ECO:0000313" key="1">
    <source>
        <dbReference type="EMBL" id="MBC8176269.1"/>
    </source>
</evidence>
<dbReference type="Gene3D" id="3.10.450.50">
    <property type="match status" value="1"/>
</dbReference>
<dbReference type="SUPFAM" id="SSF103642">
    <property type="entry name" value="Sec-C motif"/>
    <property type="match status" value="1"/>
</dbReference>
<organism evidence="1 2">
    <name type="scientific">Candidatus Desulfacyla euxinica</name>
    <dbReference type="NCBI Taxonomy" id="2841693"/>
    <lineage>
        <taxon>Bacteria</taxon>
        <taxon>Deltaproteobacteria</taxon>
        <taxon>Candidatus Desulfacyla</taxon>
    </lineage>
</organism>
<name>A0A8J6MWX1_9DELT</name>
<evidence type="ECO:0000313" key="2">
    <source>
        <dbReference type="Proteomes" id="UP000650524"/>
    </source>
</evidence>
<dbReference type="Pfam" id="PF02810">
    <property type="entry name" value="SEC-C"/>
    <property type="match status" value="1"/>
</dbReference>
<comment type="caution">
    <text evidence="1">The sequence shown here is derived from an EMBL/GenBank/DDBJ whole genome shotgun (WGS) entry which is preliminary data.</text>
</comment>
<dbReference type="AlphaFoldDB" id="A0A8J6MWX1"/>